<sequence length="25" mass="2892">MGALFSDFRQERKVKPAQVQNELSL</sequence>
<reference evidence="1" key="2">
    <citation type="journal article" date="2015" name="Fish Shellfish Immunol.">
        <title>Early steps in the European eel (Anguilla anguilla)-Vibrio vulnificus interaction in the gills: Role of the RtxA13 toxin.</title>
        <authorList>
            <person name="Callol A."/>
            <person name="Pajuelo D."/>
            <person name="Ebbesson L."/>
            <person name="Teles M."/>
            <person name="MacKenzie S."/>
            <person name="Amaro C."/>
        </authorList>
    </citation>
    <scope>NUCLEOTIDE SEQUENCE</scope>
</reference>
<protein>
    <submittedName>
        <fullName evidence="1">Uncharacterized protein</fullName>
    </submittedName>
</protein>
<accession>A0A0E9TQW9</accession>
<reference evidence="1" key="1">
    <citation type="submission" date="2014-11" db="EMBL/GenBank/DDBJ databases">
        <authorList>
            <person name="Amaro Gonzalez C."/>
        </authorList>
    </citation>
    <scope>NUCLEOTIDE SEQUENCE</scope>
</reference>
<dbReference type="AlphaFoldDB" id="A0A0E9TQW9"/>
<proteinExistence type="predicted"/>
<organism evidence="1">
    <name type="scientific">Anguilla anguilla</name>
    <name type="common">European freshwater eel</name>
    <name type="synonym">Muraena anguilla</name>
    <dbReference type="NCBI Taxonomy" id="7936"/>
    <lineage>
        <taxon>Eukaryota</taxon>
        <taxon>Metazoa</taxon>
        <taxon>Chordata</taxon>
        <taxon>Craniata</taxon>
        <taxon>Vertebrata</taxon>
        <taxon>Euteleostomi</taxon>
        <taxon>Actinopterygii</taxon>
        <taxon>Neopterygii</taxon>
        <taxon>Teleostei</taxon>
        <taxon>Anguilliformes</taxon>
        <taxon>Anguillidae</taxon>
        <taxon>Anguilla</taxon>
    </lineage>
</organism>
<dbReference type="EMBL" id="GBXM01052453">
    <property type="protein sequence ID" value="JAH56124.1"/>
    <property type="molecule type" value="Transcribed_RNA"/>
</dbReference>
<evidence type="ECO:0000313" key="1">
    <source>
        <dbReference type="EMBL" id="JAH56124.1"/>
    </source>
</evidence>
<name>A0A0E9TQW9_ANGAN</name>